<name>A0A9P9IGC5_9PLEO</name>
<evidence type="ECO:0000313" key="1">
    <source>
        <dbReference type="EMBL" id="KAH7118997.1"/>
    </source>
</evidence>
<evidence type="ECO:0000313" key="2">
    <source>
        <dbReference type="Proteomes" id="UP000700596"/>
    </source>
</evidence>
<dbReference type="Proteomes" id="UP000700596">
    <property type="component" value="Unassembled WGS sequence"/>
</dbReference>
<proteinExistence type="predicted"/>
<sequence length="220" mass="25079">MGTGRNPAKICIPPWDQPPRLRDHYRDKPSKGFDFFMEKKASKIIRYVLKGEKDKTLEVYARAIGRAKFDSSAYCYAAGLNLYSENDETSVELAEQILKDADCSEQELVDWKANVYRAKCLWEGDDDDTARAMGDYIINQLEEHGVFPSEIAINLDEAKDKPDPPKVLNDYISGGKLGKRECPSNAMVWRHLSWWDDEQKKEALVAAKLDLTNNPEQNTT</sequence>
<accession>A0A9P9IGC5</accession>
<comment type="caution">
    <text evidence="1">The sequence shown here is derived from an EMBL/GenBank/DDBJ whole genome shotgun (WGS) entry which is preliminary data.</text>
</comment>
<keyword evidence="2" id="KW-1185">Reference proteome</keyword>
<organism evidence="1 2">
    <name type="scientific">Dendryphion nanum</name>
    <dbReference type="NCBI Taxonomy" id="256645"/>
    <lineage>
        <taxon>Eukaryota</taxon>
        <taxon>Fungi</taxon>
        <taxon>Dikarya</taxon>
        <taxon>Ascomycota</taxon>
        <taxon>Pezizomycotina</taxon>
        <taxon>Dothideomycetes</taxon>
        <taxon>Pleosporomycetidae</taxon>
        <taxon>Pleosporales</taxon>
        <taxon>Torulaceae</taxon>
        <taxon>Dendryphion</taxon>
    </lineage>
</organism>
<gene>
    <name evidence="1" type="ORF">B0J11DRAFT_582776</name>
</gene>
<dbReference type="AlphaFoldDB" id="A0A9P9IGC5"/>
<dbReference type="EMBL" id="JAGMWT010000012">
    <property type="protein sequence ID" value="KAH7118997.1"/>
    <property type="molecule type" value="Genomic_DNA"/>
</dbReference>
<reference evidence="1" key="1">
    <citation type="journal article" date="2021" name="Nat. Commun.">
        <title>Genetic determinants of endophytism in the Arabidopsis root mycobiome.</title>
        <authorList>
            <person name="Mesny F."/>
            <person name="Miyauchi S."/>
            <person name="Thiergart T."/>
            <person name="Pickel B."/>
            <person name="Atanasova L."/>
            <person name="Karlsson M."/>
            <person name="Huettel B."/>
            <person name="Barry K.W."/>
            <person name="Haridas S."/>
            <person name="Chen C."/>
            <person name="Bauer D."/>
            <person name="Andreopoulos W."/>
            <person name="Pangilinan J."/>
            <person name="LaButti K."/>
            <person name="Riley R."/>
            <person name="Lipzen A."/>
            <person name="Clum A."/>
            <person name="Drula E."/>
            <person name="Henrissat B."/>
            <person name="Kohler A."/>
            <person name="Grigoriev I.V."/>
            <person name="Martin F.M."/>
            <person name="Hacquard S."/>
        </authorList>
    </citation>
    <scope>NUCLEOTIDE SEQUENCE</scope>
    <source>
        <strain evidence="1">MPI-CAGE-CH-0243</strain>
    </source>
</reference>
<protein>
    <submittedName>
        <fullName evidence="1">Uncharacterized protein</fullName>
    </submittedName>
</protein>